<comment type="similarity">
    <text evidence="1">Belongs to the ABC transporter superfamily.</text>
</comment>
<evidence type="ECO:0000313" key="4">
    <source>
        <dbReference type="EMBL" id="GCL62973.1"/>
    </source>
</evidence>
<name>A0A480ANJ6_9BURK</name>
<sequence>MPAVLQAEGLELRFDGEPQPLLAALRFSLSAGTHGLDGESGSGKTSLLRGLAGAQPLAGRLWLNGQPMPAGLAARQPLVWWADAQAPGFDALTPDGLRLVLQQRHGPIDAAAWQRHVDGFGLAPHAFKTLHMLSTGMRRKAVLAAGLASACPLLLLDEPCGGLDASAIAWLVQALNDRAAQPGCAALVVSGRWPAGLAQAGQVLLPGG</sequence>
<dbReference type="Gene3D" id="3.40.50.300">
    <property type="entry name" value="P-loop containing nucleotide triphosphate hydrolases"/>
    <property type="match status" value="1"/>
</dbReference>
<gene>
    <name evidence="4" type="primary">ccmA</name>
    <name evidence="4" type="ORF">AQPW35_20540</name>
</gene>
<evidence type="ECO:0000256" key="1">
    <source>
        <dbReference type="ARBA" id="ARBA00005417"/>
    </source>
</evidence>
<dbReference type="PANTHER" id="PTHR43335:SF4">
    <property type="entry name" value="ABC TRANSPORTER, ATP-BINDING PROTEIN"/>
    <property type="match status" value="1"/>
</dbReference>
<keyword evidence="2" id="KW-0813">Transport</keyword>
<keyword evidence="4" id="KW-0067">ATP-binding</keyword>
<dbReference type="SUPFAM" id="SSF52540">
    <property type="entry name" value="P-loop containing nucleoside triphosphate hydrolases"/>
    <property type="match status" value="1"/>
</dbReference>
<evidence type="ECO:0000313" key="5">
    <source>
        <dbReference type="Proteomes" id="UP000301751"/>
    </source>
</evidence>
<reference evidence="5" key="1">
    <citation type="submission" date="2019-03" db="EMBL/GenBank/DDBJ databases">
        <title>Aquabacterium pictum sp.nov., the first bacteriochlorophyll a-containing freshwater bacterium in the genus Aquabacterium of the class Betaproteobacteria.</title>
        <authorList>
            <person name="Hirose S."/>
            <person name="Tank M."/>
            <person name="Hara E."/>
            <person name="Tamaki H."/>
            <person name="Takaichi S."/>
            <person name="Haruta S."/>
            <person name="Hanada S."/>
        </authorList>
    </citation>
    <scope>NUCLEOTIDE SEQUENCE [LARGE SCALE GENOMIC DNA]</scope>
    <source>
        <strain evidence="5">W35</strain>
    </source>
</reference>
<evidence type="ECO:0000259" key="3">
    <source>
        <dbReference type="Pfam" id="PF00005"/>
    </source>
</evidence>
<dbReference type="PANTHER" id="PTHR43335">
    <property type="entry name" value="ABC TRANSPORTER, ATP-BINDING PROTEIN"/>
    <property type="match status" value="1"/>
</dbReference>
<dbReference type="RefSeq" id="WP_162520754.1">
    <property type="nucleotide sequence ID" value="NZ_BJCL01000004.1"/>
</dbReference>
<evidence type="ECO:0000256" key="2">
    <source>
        <dbReference type="ARBA" id="ARBA00022448"/>
    </source>
</evidence>
<feature type="domain" description="ABC transporter" evidence="3">
    <location>
        <begin position="25"/>
        <end position="160"/>
    </location>
</feature>
<protein>
    <submittedName>
        <fullName evidence="4">Cytochrome c biogenesis ATP-binding export protein CcmA</fullName>
    </submittedName>
</protein>
<proteinExistence type="inferred from homology"/>
<accession>A0A480ANJ6</accession>
<keyword evidence="5" id="KW-1185">Reference proteome</keyword>
<dbReference type="Proteomes" id="UP000301751">
    <property type="component" value="Unassembled WGS sequence"/>
</dbReference>
<dbReference type="InterPro" id="IPR027417">
    <property type="entry name" value="P-loop_NTPase"/>
</dbReference>
<dbReference type="AlphaFoldDB" id="A0A480ANJ6"/>
<organism evidence="4 5">
    <name type="scientific">Pseudaquabacterium pictum</name>
    <dbReference type="NCBI Taxonomy" id="2315236"/>
    <lineage>
        <taxon>Bacteria</taxon>
        <taxon>Pseudomonadati</taxon>
        <taxon>Pseudomonadota</taxon>
        <taxon>Betaproteobacteria</taxon>
        <taxon>Burkholderiales</taxon>
        <taxon>Sphaerotilaceae</taxon>
        <taxon>Pseudaquabacterium</taxon>
    </lineage>
</organism>
<dbReference type="GO" id="GO:0005524">
    <property type="term" value="F:ATP binding"/>
    <property type="evidence" value="ECO:0007669"/>
    <property type="project" value="UniProtKB-KW"/>
</dbReference>
<dbReference type="InterPro" id="IPR003439">
    <property type="entry name" value="ABC_transporter-like_ATP-bd"/>
</dbReference>
<dbReference type="EMBL" id="BJCL01000004">
    <property type="protein sequence ID" value="GCL62973.1"/>
    <property type="molecule type" value="Genomic_DNA"/>
</dbReference>
<dbReference type="Pfam" id="PF00005">
    <property type="entry name" value="ABC_tran"/>
    <property type="match status" value="1"/>
</dbReference>
<dbReference type="GO" id="GO:0016887">
    <property type="term" value="F:ATP hydrolysis activity"/>
    <property type="evidence" value="ECO:0007669"/>
    <property type="project" value="InterPro"/>
</dbReference>
<keyword evidence="4" id="KW-0547">Nucleotide-binding</keyword>
<comment type="caution">
    <text evidence="4">The sequence shown here is derived from an EMBL/GenBank/DDBJ whole genome shotgun (WGS) entry which is preliminary data.</text>
</comment>